<dbReference type="CDD" id="cd05379">
    <property type="entry name" value="CAP_bacterial"/>
    <property type="match status" value="1"/>
</dbReference>
<feature type="domain" description="SCP" evidence="3">
    <location>
        <begin position="49"/>
        <end position="170"/>
    </location>
</feature>
<dbReference type="InterPro" id="IPR035940">
    <property type="entry name" value="CAP_sf"/>
</dbReference>
<dbReference type="Gene3D" id="3.40.33.10">
    <property type="entry name" value="CAP"/>
    <property type="match status" value="1"/>
</dbReference>
<dbReference type="STRING" id="42256.RradSPS_1266"/>
<dbReference type="PANTHER" id="PTHR31157">
    <property type="entry name" value="SCP DOMAIN-CONTAINING PROTEIN"/>
    <property type="match status" value="1"/>
</dbReference>
<proteinExistence type="predicted"/>
<dbReference type="EMBL" id="CP007514">
    <property type="protein sequence ID" value="AHY46549.1"/>
    <property type="molecule type" value="Genomic_DNA"/>
</dbReference>
<dbReference type="EMBL" id="JAWXXX010000001">
    <property type="protein sequence ID" value="MDX5893957.1"/>
    <property type="molecule type" value="Genomic_DNA"/>
</dbReference>
<evidence type="ECO:0000313" key="5">
    <source>
        <dbReference type="EMBL" id="MDX5893957.1"/>
    </source>
</evidence>
<dbReference type="InterPro" id="IPR014044">
    <property type="entry name" value="CAP_dom"/>
</dbReference>
<dbReference type="Proteomes" id="UP001281130">
    <property type="component" value="Unassembled WGS sequence"/>
</dbReference>
<gene>
    <name evidence="4" type="ORF">RradSPS_1266</name>
    <name evidence="5" type="ORF">SIL72_07910</name>
</gene>
<evidence type="ECO:0000256" key="2">
    <source>
        <dbReference type="SAM" id="Phobius"/>
    </source>
</evidence>
<evidence type="ECO:0000256" key="1">
    <source>
        <dbReference type="SAM" id="MobiDB-lite"/>
    </source>
</evidence>
<protein>
    <submittedName>
        <fullName evidence="5">CAP domain-containing protein</fullName>
    </submittedName>
    <submittedName>
        <fullName evidence="4">Cysteine-rich secretory protein family</fullName>
    </submittedName>
</protein>
<dbReference type="AlphaFoldDB" id="A0A023X3E2"/>
<evidence type="ECO:0000313" key="4">
    <source>
        <dbReference type="EMBL" id="AHY46549.1"/>
    </source>
</evidence>
<evidence type="ECO:0000313" key="6">
    <source>
        <dbReference type="Proteomes" id="UP000025229"/>
    </source>
</evidence>
<sequence>MKRGFEEGSGTLLRFLVVLSMVLVGGFALAASSDARAATDYDAEELEFLDLINAYRAGNGAGPLILSDDLAVAAEHHNRDMGTYNFFAHDTVQSSYYPVGSEPWDRMAAEGYSYETAKGENLAAGYETAEEVIAAWKASPSHNAAMLDPEYRVIGISRLNVPGSESGWYWSTGFGAYEDPSSHEPGEPPAAEETTGVEQETERPAWNGIQNGGFVGREFWEESARDGAKLILRGQFVRLGGYNNGFDEVRQRVSLRDGAVLEYGMKVSSPRNGDADDRLRVRLTDEQGETVAVLRRYSGEDKTDGWVRQRVELPVGKKNLASRDDLYLSFVVRTDGRAKTFFFLDNVSVTR</sequence>
<reference evidence="5" key="2">
    <citation type="submission" date="2023-11" db="EMBL/GenBank/DDBJ databases">
        <title>MicrobeMod: A computational toolkit for identifying prokaryotic methylation and restriction-modification with nanopore sequencing.</title>
        <authorList>
            <person name="Crits-Christoph A."/>
            <person name="Kang S.C."/>
            <person name="Lee H."/>
            <person name="Ostrov N."/>
        </authorList>
    </citation>
    <scope>NUCLEOTIDE SEQUENCE</scope>
    <source>
        <strain evidence="5">ATCC 51242</strain>
    </source>
</reference>
<reference evidence="4 6" key="1">
    <citation type="submission" date="2014-03" db="EMBL/GenBank/DDBJ databases">
        <title>Complete genome sequence of the Radio-Resistant Rubrobacter radiotolerans RSPS-4.</title>
        <authorList>
            <person name="Egas C.C."/>
            <person name="Barroso C.C."/>
            <person name="Froufe H.J.C."/>
            <person name="Pacheco J.J."/>
            <person name="Albuquerque L.L."/>
            <person name="da Costa M.M.S."/>
        </authorList>
    </citation>
    <scope>NUCLEOTIDE SEQUENCE [LARGE SCALE GENOMIC DNA]</scope>
    <source>
        <strain evidence="4 6">RSPS-4</strain>
    </source>
</reference>
<keyword evidence="2" id="KW-0472">Membrane</keyword>
<dbReference type="Proteomes" id="UP000025229">
    <property type="component" value="Chromosome"/>
</dbReference>
<feature type="region of interest" description="Disordered" evidence="1">
    <location>
        <begin position="178"/>
        <end position="201"/>
    </location>
</feature>
<dbReference type="Pfam" id="PF00188">
    <property type="entry name" value="CAP"/>
    <property type="match status" value="1"/>
</dbReference>
<evidence type="ECO:0000259" key="3">
    <source>
        <dbReference type="Pfam" id="PF00188"/>
    </source>
</evidence>
<dbReference type="RefSeq" id="WP_051589461.1">
    <property type="nucleotide sequence ID" value="NZ_CP007514.1"/>
</dbReference>
<dbReference type="SUPFAM" id="SSF55797">
    <property type="entry name" value="PR-1-like"/>
    <property type="match status" value="1"/>
</dbReference>
<accession>A0A023X3E2</accession>
<dbReference type="KEGG" id="rrd:RradSPS_1266"/>
<dbReference type="PANTHER" id="PTHR31157:SF1">
    <property type="entry name" value="SCP DOMAIN-CONTAINING PROTEIN"/>
    <property type="match status" value="1"/>
</dbReference>
<feature type="transmembrane region" description="Helical" evidence="2">
    <location>
        <begin position="12"/>
        <end position="31"/>
    </location>
</feature>
<name>A0A023X3E2_RUBRA</name>
<keyword evidence="2" id="KW-0812">Transmembrane</keyword>
<keyword evidence="2" id="KW-1133">Transmembrane helix</keyword>
<organism evidence="4 6">
    <name type="scientific">Rubrobacter radiotolerans</name>
    <name type="common">Arthrobacter radiotolerans</name>
    <dbReference type="NCBI Taxonomy" id="42256"/>
    <lineage>
        <taxon>Bacteria</taxon>
        <taxon>Bacillati</taxon>
        <taxon>Actinomycetota</taxon>
        <taxon>Rubrobacteria</taxon>
        <taxon>Rubrobacterales</taxon>
        <taxon>Rubrobacteraceae</taxon>
        <taxon>Rubrobacter</taxon>
    </lineage>
</organism>
<dbReference type="HOGENOM" id="CLU_828702_0_0_11"/>
<dbReference type="eggNOG" id="COG2340">
    <property type="taxonomic scope" value="Bacteria"/>
</dbReference>
<keyword evidence="6" id="KW-1185">Reference proteome</keyword>